<evidence type="ECO:0000256" key="9">
    <source>
        <dbReference type="ARBA" id="ARBA00023033"/>
    </source>
</evidence>
<proteinExistence type="inferred from homology"/>
<keyword evidence="3" id="KW-0964">Secreted</keyword>
<keyword evidence="11" id="KW-0119">Carbohydrate metabolism</keyword>
<evidence type="ECO:0000256" key="2">
    <source>
        <dbReference type="ARBA" id="ARBA00004613"/>
    </source>
</evidence>
<comment type="cofactor">
    <cofactor evidence="1">
        <name>Cu(2+)</name>
        <dbReference type="ChEBI" id="CHEBI:29036"/>
    </cofactor>
</comment>
<dbReference type="GO" id="GO:0005576">
    <property type="term" value="C:extracellular region"/>
    <property type="evidence" value="ECO:0007669"/>
    <property type="project" value="UniProtKB-SubCell"/>
</dbReference>
<dbReference type="InParanoid" id="A0A2N3NFZ7"/>
<sequence>MRCGRNGTLSGRGSDIATVVAGDVVGFKSSGKIGLDIYHPGPGLAYLSRSPEGVDVRDYDGSGEWFKIEEIGLNLTYSDIPGNEGKVSWSLQGKYEFMMRIPKRTPQGQYLLRVEHIYPNSGWNETQFYVNCAQVNVVGPGGG</sequence>
<evidence type="ECO:0000256" key="12">
    <source>
        <dbReference type="ARBA" id="ARBA00023326"/>
    </source>
</evidence>
<dbReference type="InterPro" id="IPR049892">
    <property type="entry name" value="AA9"/>
</dbReference>
<keyword evidence="10" id="KW-1015">Disulfide bond</keyword>
<reference evidence="17 18" key="1">
    <citation type="journal article" date="2017" name="G3 (Bethesda)">
        <title>First Draft Genome Sequence of the Pathogenic Fungus Lomentospora prolificans (Formerly Scedosporium prolificans).</title>
        <authorList>
            <person name="Luo R."/>
            <person name="Zimin A."/>
            <person name="Workman R."/>
            <person name="Fan Y."/>
            <person name="Pertea G."/>
            <person name="Grossman N."/>
            <person name="Wear M.P."/>
            <person name="Jia B."/>
            <person name="Miller H."/>
            <person name="Casadevall A."/>
            <person name="Timp W."/>
            <person name="Zhang S.X."/>
            <person name="Salzberg S.L."/>
        </authorList>
    </citation>
    <scope>NUCLEOTIDE SEQUENCE [LARGE SCALE GENOMIC DNA]</scope>
    <source>
        <strain evidence="17 18">JHH-5317</strain>
    </source>
</reference>
<evidence type="ECO:0000313" key="18">
    <source>
        <dbReference type="Proteomes" id="UP000233524"/>
    </source>
</evidence>
<evidence type="ECO:0000313" key="17">
    <source>
        <dbReference type="EMBL" id="PKS11369.1"/>
    </source>
</evidence>
<evidence type="ECO:0000256" key="10">
    <source>
        <dbReference type="ARBA" id="ARBA00023157"/>
    </source>
</evidence>
<evidence type="ECO:0000256" key="14">
    <source>
        <dbReference type="ARBA" id="ARBA00045077"/>
    </source>
</evidence>
<dbReference type="PANTHER" id="PTHR33353:SF10">
    <property type="entry name" value="ENDO-BETA-1,4-GLUCANASE D"/>
    <property type="match status" value="1"/>
</dbReference>
<evidence type="ECO:0000256" key="5">
    <source>
        <dbReference type="ARBA" id="ARBA00022729"/>
    </source>
</evidence>
<dbReference type="Gene3D" id="2.70.50.70">
    <property type="match status" value="1"/>
</dbReference>
<evidence type="ECO:0000259" key="16">
    <source>
        <dbReference type="Pfam" id="PF03443"/>
    </source>
</evidence>
<keyword evidence="4" id="KW-0479">Metal-binding</keyword>
<dbReference type="VEuPathDB" id="FungiDB:jhhlp_003131"/>
<feature type="domain" description="Auxiliary Activity family 9 catalytic" evidence="16">
    <location>
        <begin position="1"/>
        <end position="141"/>
    </location>
</feature>
<dbReference type="OrthoDB" id="6038816at2759"/>
<evidence type="ECO:0000256" key="11">
    <source>
        <dbReference type="ARBA" id="ARBA00023277"/>
    </source>
</evidence>
<keyword evidence="18" id="KW-1185">Reference proteome</keyword>
<evidence type="ECO:0000256" key="6">
    <source>
        <dbReference type="ARBA" id="ARBA00023001"/>
    </source>
</evidence>
<dbReference type="GO" id="GO:0004497">
    <property type="term" value="F:monooxygenase activity"/>
    <property type="evidence" value="ECO:0007669"/>
    <property type="project" value="UniProtKB-KW"/>
</dbReference>
<comment type="subcellular location">
    <subcellularLocation>
        <location evidence="2">Secreted</location>
    </subcellularLocation>
</comment>
<comment type="caution">
    <text evidence="17">The sequence shown here is derived from an EMBL/GenBank/DDBJ whole genome shotgun (WGS) entry which is preliminary data.</text>
</comment>
<evidence type="ECO:0000256" key="3">
    <source>
        <dbReference type="ARBA" id="ARBA00022525"/>
    </source>
</evidence>
<dbReference type="PANTHER" id="PTHR33353">
    <property type="entry name" value="PUTATIVE (AFU_ORTHOLOGUE AFUA_1G12560)-RELATED"/>
    <property type="match status" value="1"/>
</dbReference>
<dbReference type="AlphaFoldDB" id="A0A2N3NFZ7"/>
<keyword evidence="5" id="KW-0732">Signal</keyword>
<dbReference type="EMBL" id="NLAX01000008">
    <property type="protein sequence ID" value="PKS11369.1"/>
    <property type="molecule type" value="Genomic_DNA"/>
</dbReference>
<evidence type="ECO:0000256" key="7">
    <source>
        <dbReference type="ARBA" id="ARBA00023002"/>
    </source>
</evidence>
<comment type="similarity">
    <text evidence="13">Belongs to the polysaccharide monooxygenase AA9 family.</text>
</comment>
<accession>A0A2N3NFZ7</accession>
<gene>
    <name evidence="17" type="ORF">jhhlp_003131</name>
</gene>
<comment type="catalytic activity">
    <reaction evidence="14">
        <text>[(1-&gt;4)-beta-D-glucosyl]n+m + reduced acceptor + O2 = 4-dehydro-beta-D-glucosyl-[(1-&gt;4)-beta-D-glucosyl]n-1 + [(1-&gt;4)-beta-D-glucosyl]m + acceptor + H2O.</text>
        <dbReference type="EC" id="1.14.99.56"/>
    </reaction>
</comment>
<keyword evidence="8" id="KW-0186">Copper</keyword>
<keyword evidence="7" id="KW-0560">Oxidoreductase</keyword>
<dbReference type="GO" id="GO:0030245">
    <property type="term" value="P:cellulose catabolic process"/>
    <property type="evidence" value="ECO:0007669"/>
    <property type="project" value="UniProtKB-KW"/>
</dbReference>
<protein>
    <recommendedName>
        <fullName evidence="15">lytic cellulose monooxygenase (C4-dehydrogenating)</fullName>
        <ecNumber evidence="15">1.14.99.56</ecNumber>
    </recommendedName>
</protein>
<evidence type="ECO:0000256" key="8">
    <source>
        <dbReference type="ARBA" id="ARBA00023008"/>
    </source>
</evidence>
<dbReference type="InterPro" id="IPR005103">
    <property type="entry name" value="AA9_LPMO"/>
</dbReference>
<evidence type="ECO:0000256" key="4">
    <source>
        <dbReference type="ARBA" id="ARBA00022723"/>
    </source>
</evidence>
<keyword evidence="9" id="KW-0503">Monooxygenase</keyword>
<dbReference type="GO" id="GO:0046872">
    <property type="term" value="F:metal ion binding"/>
    <property type="evidence" value="ECO:0007669"/>
    <property type="project" value="UniProtKB-KW"/>
</dbReference>
<keyword evidence="12" id="KW-0624">Polysaccharide degradation</keyword>
<name>A0A2N3NFZ7_9PEZI</name>
<keyword evidence="6" id="KW-0136">Cellulose degradation</keyword>
<dbReference type="Pfam" id="PF03443">
    <property type="entry name" value="AA9"/>
    <property type="match status" value="1"/>
</dbReference>
<evidence type="ECO:0000256" key="15">
    <source>
        <dbReference type="ARBA" id="ARBA00047174"/>
    </source>
</evidence>
<dbReference type="Proteomes" id="UP000233524">
    <property type="component" value="Unassembled WGS sequence"/>
</dbReference>
<dbReference type="EC" id="1.14.99.56" evidence="15"/>
<organism evidence="17 18">
    <name type="scientific">Lomentospora prolificans</name>
    <dbReference type="NCBI Taxonomy" id="41688"/>
    <lineage>
        <taxon>Eukaryota</taxon>
        <taxon>Fungi</taxon>
        <taxon>Dikarya</taxon>
        <taxon>Ascomycota</taxon>
        <taxon>Pezizomycotina</taxon>
        <taxon>Sordariomycetes</taxon>
        <taxon>Hypocreomycetidae</taxon>
        <taxon>Microascales</taxon>
        <taxon>Microascaceae</taxon>
        <taxon>Lomentospora</taxon>
    </lineage>
</organism>
<evidence type="ECO:0000256" key="1">
    <source>
        <dbReference type="ARBA" id="ARBA00001973"/>
    </source>
</evidence>
<evidence type="ECO:0000256" key="13">
    <source>
        <dbReference type="ARBA" id="ARBA00044502"/>
    </source>
</evidence>